<proteinExistence type="predicted"/>
<evidence type="ECO:0000313" key="1">
    <source>
        <dbReference type="EMBL" id="CAD8122789.1"/>
    </source>
</evidence>
<name>A0A8S1R575_9CILI</name>
<evidence type="ECO:0000313" key="2">
    <source>
        <dbReference type="Proteomes" id="UP000692954"/>
    </source>
</evidence>
<protein>
    <submittedName>
        <fullName evidence="1">Uncharacterized protein</fullName>
    </submittedName>
</protein>
<keyword evidence="2" id="KW-1185">Reference proteome</keyword>
<dbReference type="AlphaFoldDB" id="A0A8S1R575"/>
<dbReference type="Proteomes" id="UP000692954">
    <property type="component" value="Unassembled WGS sequence"/>
</dbReference>
<reference evidence="1" key="1">
    <citation type="submission" date="2021-01" db="EMBL/GenBank/DDBJ databases">
        <authorList>
            <consortium name="Genoscope - CEA"/>
            <person name="William W."/>
        </authorList>
    </citation>
    <scope>NUCLEOTIDE SEQUENCE</scope>
</reference>
<gene>
    <name evidence="1" type="ORF">PSON_ATCC_30995.1.T1400128</name>
</gene>
<comment type="caution">
    <text evidence="1">The sequence shown here is derived from an EMBL/GenBank/DDBJ whole genome shotgun (WGS) entry which is preliminary data.</text>
</comment>
<accession>A0A8S1R575</accession>
<sequence>MILNHEKSQMIILYQLSYQLSSTLVVQVISNIITHFIQLERSSFEKYEQNGEIQTIQMINPRRHSRIQI</sequence>
<dbReference type="EMBL" id="CAJJDN010000140">
    <property type="protein sequence ID" value="CAD8122789.1"/>
    <property type="molecule type" value="Genomic_DNA"/>
</dbReference>
<organism evidence="1 2">
    <name type="scientific">Paramecium sonneborni</name>
    <dbReference type="NCBI Taxonomy" id="65129"/>
    <lineage>
        <taxon>Eukaryota</taxon>
        <taxon>Sar</taxon>
        <taxon>Alveolata</taxon>
        <taxon>Ciliophora</taxon>
        <taxon>Intramacronucleata</taxon>
        <taxon>Oligohymenophorea</taxon>
        <taxon>Peniculida</taxon>
        <taxon>Parameciidae</taxon>
        <taxon>Paramecium</taxon>
    </lineage>
</organism>